<sequence length="39" mass="4336">MVTERISAKGFGELNPISTNAATEGRALNRRVQFELVMK</sequence>
<proteinExistence type="predicted"/>
<evidence type="ECO:0000313" key="5">
    <source>
        <dbReference type="Proteomes" id="UP000285951"/>
    </source>
</evidence>
<comment type="caution">
    <text evidence="3">The sequence shown here is derived from an EMBL/GenBank/DDBJ whole genome shotgun (WGS) entry which is preliminary data.</text>
</comment>
<keyword evidence="1" id="KW-0472">Membrane</keyword>
<dbReference type="Proteomes" id="UP000285951">
    <property type="component" value="Unassembled WGS sequence"/>
</dbReference>
<evidence type="ECO:0000313" key="4">
    <source>
        <dbReference type="EMBL" id="MVB07274.1"/>
    </source>
</evidence>
<name>A0A7M4D5Z0_9BACT</name>
<dbReference type="Proteomes" id="UP000462449">
    <property type="component" value="Unassembled WGS sequence"/>
</dbReference>
<dbReference type="SUPFAM" id="SSF103088">
    <property type="entry name" value="OmpA-like"/>
    <property type="match status" value="1"/>
</dbReference>
<dbReference type="InterPro" id="IPR036737">
    <property type="entry name" value="OmpA-like_sf"/>
</dbReference>
<dbReference type="AlphaFoldDB" id="A0A7M4D5Z0"/>
<evidence type="ECO:0000259" key="2">
    <source>
        <dbReference type="PROSITE" id="PS51123"/>
    </source>
</evidence>
<dbReference type="EMBL" id="QTZN02000018">
    <property type="protein sequence ID" value="MVB07274.1"/>
    <property type="molecule type" value="Genomic_DNA"/>
</dbReference>
<dbReference type="GO" id="GO:0016020">
    <property type="term" value="C:membrane"/>
    <property type="evidence" value="ECO:0007669"/>
    <property type="project" value="UniProtKB-UniRule"/>
</dbReference>
<protein>
    <recommendedName>
        <fullName evidence="2">OmpA-like domain-containing protein</fullName>
    </recommendedName>
</protein>
<gene>
    <name evidence="4" type="ORF">DWB62_009620</name>
    <name evidence="3" type="ORF">GNY23_09620</name>
</gene>
<evidence type="ECO:0000256" key="1">
    <source>
        <dbReference type="PROSITE-ProRule" id="PRU00473"/>
    </source>
</evidence>
<reference evidence="3 6" key="2">
    <citation type="submission" date="2019-12" db="EMBL/GenBank/DDBJ databases">
        <title>Draft genome sequence of Labilibaculum sp. strain 44 isolated from deep waters of Black Sea.</title>
        <authorList>
            <person name="Yadav S."/>
            <person name="Villanueva L."/>
        </authorList>
    </citation>
    <scope>NUCLEOTIDE SEQUENCE [LARGE SCALE GENOMIC DNA]</scope>
    <source>
        <strain evidence="3 6">44</strain>
    </source>
</reference>
<evidence type="ECO:0000313" key="6">
    <source>
        <dbReference type="Proteomes" id="UP000462449"/>
    </source>
</evidence>
<dbReference type="PROSITE" id="PS51123">
    <property type="entry name" value="OMPA_2"/>
    <property type="match status" value="1"/>
</dbReference>
<feature type="domain" description="OmpA-like" evidence="2">
    <location>
        <begin position="1"/>
        <end position="39"/>
    </location>
</feature>
<dbReference type="Gene3D" id="3.30.1330.60">
    <property type="entry name" value="OmpA-like domain"/>
    <property type="match status" value="1"/>
</dbReference>
<dbReference type="InterPro" id="IPR006665">
    <property type="entry name" value="OmpA-like"/>
</dbReference>
<organism evidence="3 6">
    <name type="scientific">Labilibaculum euxinus</name>
    <dbReference type="NCBI Taxonomy" id="2686357"/>
    <lineage>
        <taxon>Bacteria</taxon>
        <taxon>Pseudomonadati</taxon>
        <taxon>Bacteroidota</taxon>
        <taxon>Bacteroidia</taxon>
        <taxon>Marinilabiliales</taxon>
        <taxon>Marinifilaceae</taxon>
        <taxon>Labilibaculum</taxon>
    </lineage>
</organism>
<reference evidence="4 5" key="1">
    <citation type="submission" date="2019-11" db="EMBL/GenBank/DDBJ databases">
        <title>Draft genome sequence of Labilibaculum sp. strain SYP isolated from Black Sea.</title>
        <authorList>
            <person name="Yadav S."/>
            <person name="Villanueva L."/>
        </authorList>
    </citation>
    <scope>NUCLEOTIDE SEQUENCE [LARGE SCALE GENOMIC DNA]</scope>
    <source>
        <strain evidence="4 5">44</strain>
    </source>
</reference>
<keyword evidence="5" id="KW-1185">Reference proteome</keyword>
<evidence type="ECO:0000313" key="3">
    <source>
        <dbReference type="EMBL" id="MUP38069.1"/>
    </source>
</evidence>
<dbReference type="EMBL" id="WOTW01000018">
    <property type="protein sequence ID" value="MUP38069.1"/>
    <property type="molecule type" value="Genomic_DNA"/>
</dbReference>
<accession>A0A7M4D5Z0</accession>